<organism evidence="2 3">
    <name type="scientific">Roseibium porphyridii</name>
    <dbReference type="NCBI Taxonomy" id="2866279"/>
    <lineage>
        <taxon>Bacteria</taxon>
        <taxon>Pseudomonadati</taxon>
        <taxon>Pseudomonadota</taxon>
        <taxon>Alphaproteobacteria</taxon>
        <taxon>Hyphomicrobiales</taxon>
        <taxon>Stappiaceae</taxon>
        <taxon>Roseibium</taxon>
    </lineage>
</organism>
<proteinExistence type="predicted"/>
<dbReference type="RefSeq" id="WP_265684526.1">
    <property type="nucleotide sequence ID" value="NZ_CP120863.1"/>
</dbReference>
<feature type="compositionally biased region" description="Basic residues" evidence="1">
    <location>
        <begin position="255"/>
        <end position="265"/>
    </location>
</feature>
<sequence>MTVSTTVGGSVPETESEAVLRFTKAFPSAPDIRRAEKSAAGTMPAAAFQYCQAMREASSFGWYVYPPKDIHLLFDGKESFFYEDDQWYPVKSTNFEDEDFRQHWEENAPEDLRDLDPPYLSELFVPGSIQIWSGYFVSSRAGWSTLIRPPVNYDTRSAFVCYEGLVETDLFQPCPLFINIKLLTTGQEIYIPHFKPLFQVQPIERACYQDAALKTEIQETLGRPDQPFDWNGFRGTVRDMTQRDSHRPGGYGAATRRRKKAGTEE</sequence>
<reference evidence="2 3" key="1">
    <citation type="submission" date="2023-03" db="EMBL/GenBank/DDBJ databases">
        <title>Roseibium porphyridii sp. nov. and Roseibium rhodosorbium sp. nov. isolated from marine algae, Porphyridium cruentum and Rhodosorus marinus, respectively.</title>
        <authorList>
            <person name="Lee M.W."/>
            <person name="Choi B.J."/>
            <person name="Lee J.K."/>
            <person name="Choi D.G."/>
            <person name="Baek J.H."/>
            <person name="Bayburt H."/>
            <person name="Kim J.M."/>
            <person name="Han D.M."/>
            <person name="Kim K.H."/>
            <person name="Jeon C.O."/>
        </authorList>
    </citation>
    <scope>NUCLEOTIDE SEQUENCE [LARGE SCALE GENOMIC DNA]</scope>
    <source>
        <strain evidence="2 3">KMA01</strain>
    </source>
</reference>
<accession>A0ABY8FHF3</accession>
<keyword evidence="3" id="KW-1185">Reference proteome</keyword>
<evidence type="ECO:0000313" key="2">
    <source>
        <dbReference type="EMBL" id="WFE91998.1"/>
    </source>
</evidence>
<dbReference type="Proteomes" id="UP001209803">
    <property type="component" value="Chromosome"/>
</dbReference>
<gene>
    <name evidence="2" type="ORF">K1718_11720</name>
</gene>
<dbReference type="EMBL" id="CP120863">
    <property type="protein sequence ID" value="WFE91998.1"/>
    <property type="molecule type" value="Genomic_DNA"/>
</dbReference>
<name>A0ABY8FHF3_9HYPH</name>
<evidence type="ECO:0000313" key="3">
    <source>
        <dbReference type="Proteomes" id="UP001209803"/>
    </source>
</evidence>
<protein>
    <submittedName>
        <fullName evidence="2">Uncharacterized protein</fullName>
    </submittedName>
</protein>
<feature type="region of interest" description="Disordered" evidence="1">
    <location>
        <begin position="239"/>
        <end position="265"/>
    </location>
</feature>
<evidence type="ECO:0000256" key="1">
    <source>
        <dbReference type="SAM" id="MobiDB-lite"/>
    </source>
</evidence>